<dbReference type="InterPro" id="IPR035810">
    <property type="entry name" value="PEBP_euk"/>
</dbReference>
<dbReference type="InterPro" id="IPR036610">
    <property type="entry name" value="PEBP-like_sf"/>
</dbReference>
<organism evidence="3 4">
    <name type="scientific">Somion occarium</name>
    <dbReference type="NCBI Taxonomy" id="3059160"/>
    <lineage>
        <taxon>Eukaryota</taxon>
        <taxon>Fungi</taxon>
        <taxon>Dikarya</taxon>
        <taxon>Basidiomycota</taxon>
        <taxon>Agaricomycotina</taxon>
        <taxon>Agaricomycetes</taxon>
        <taxon>Polyporales</taxon>
        <taxon>Cerrenaceae</taxon>
        <taxon>Somion</taxon>
    </lineage>
</organism>
<dbReference type="CDD" id="cd00866">
    <property type="entry name" value="PEBP_euk"/>
    <property type="match status" value="1"/>
</dbReference>
<proteinExistence type="predicted"/>
<accession>A0ABP1D789</accession>
<evidence type="ECO:0000256" key="2">
    <source>
        <dbReference type="SAM" id="SignalP"/>
    </source>
</evidence>
<protein>
    <recommendedName>
        <fullName evidence="5">PEBP-like protein</fullName>
    </recommendedName>
</protein>
<evidence type="ECO:0000256" key="1">
    <source>
        <dbReference type="SAM" id="MobiDB-lite"/>
    </source>
</evidence>
<reference evidence="4" key="1">
    <citation type="submission" date="2024-04" db="EMBL/GenBank/DDBJ databases">
        <authorList>
            <person name="Shaw F."/>
            <person name="Minotto A."/>
        </authorList>
    </citation>
    <scope>NUCLEOTIDE SEQUENCE [LARGE SCALE GENOMIC DNA]</scope>
</reference>
<dbReference type="SUPFAM" id="SSF49777">
    <property type="entry name" value="PEBP-like"/>
    <property type="match status" value="1"/>
</dbReference>
<dbReference type="Pfam" id="PF01161">
    <property type="entry name" value="PBP"/>
    <property type="match status" value="1"/>
</dbReference>
<feature type="signal peptide" evidence="2">
    <location>
        <begin position="1"/>
        <end position="18"/>
    </location>
</feature>
<dbReference type="Gene3D" id="3.90.280.10">
    <property type="entry name" value="PEBP-like"/>
    <property type="match status" value="1"/>
</dbReference>
<dbReference type="EMBL" id="OZ037946">
    <property type="protein sequence ID" value="CAL1703725.1"/>
    <property type="molecule type" value="Genomic_DNA"/>
</dbReference>
<feature type="region of interest" description="Disordered" evidence="1">
    <location>
        <begin position="230"/>
        <end position="258"/>
    </location>
</feature>
<dbReference type="PANTHER" id="PTHR11362">
    <property type="entry name" value="PHOSPHATIDYLETHANOLAMINE-BINDING PROTEIN"/>
    <property type="match status" value="1"/>
</dbReference>
<sequence>MISLSFILSLALVPLAFAQNNTQLQIEAIEAHFSNSGLVPSLLPTFVPEAEMVLDFAGVGQITPGQALDKSQVAPAPSVLITPANSTVSLEGTFTLAMIDADIVGADQSEGQTRHWLVNSVTLTGTTPLNVSTEGATVITSYAGPGPAAGSGAHRYVVLLYSQPSTFTAPEGLNAPGAAVEKYNFDDYVKNSNLGPLVAGTYFTVEEGTASATVSSTAAVVTSTLPVATASGTSGSTSGSGSGAPSPTSTGSSQSNGAKGSKVFSVEVLLIAFALGFFLG</sequence>
<name>A0ABP1D789_9APHY</name>
<dbReference type="PANTHER" id="PTHR11362:SF140">
    <property type="entry name" value="PEBP-LIKE PROTEIN"/>
    <property type="match status" value="1"/>
</dbReference>
<feature type="chain" id="PRO_5045042639" description="PEBP-like protein" evidence="2">
    <location>
        <begin position="19"/>
        <end position="280"/>
    </location>
</feature>
<keyword evidence="2" id="KW-0732">Signal</keyword>
<evidence type="ECO:0000313" key="4">
    <source>
        <dbReference type="Proteomes" id="UP001497453"/>
    </source>
</evidence>
<gene>
    <name evidence="3" type="ORF">GFSPODELE1_LOCUS4697</name>
</gene>
<keyword evidence="4" id="KW-1185">Reference proteome</keyword>
<evidence type="ECO:0000313" key="3">
    <source>
        <dbReference type="EMBL" id="CAL1703725.1"/>
    </source>
</evidence>
<dbReference type="InterPro" id="IPR008914">
    <property type="entry name" value="PEBP"/>
</dbReference>
<dbReference type="Proteomes" id="UP001497453">
    <property type="component" value="Chromosome 3"/>
</dbReference>
<evidence type="ECO:0008006" key="5">
    <source>
        <dbReference type="Google" id="ProtNLM"/>
    </source>
</evidence>
<feature type="compositionally biased region" description="Low complexity" evidence="1">
    <location>
        <begin position="230"/>
        <end position="253"/>
    </location>
</feature>